<evidence type="ECO:0000256" key="11">
    <source>
        <dbReference type="ARBA" id="ARBA00023286"/>
    </source>
</evidence>
<feature type="transmembrane region" description="Helical" evidence="14">
    <location>
        <begin position="275"/>
        <end position="293"/>
    </location>
</feature>
<feature type="signal peptide" evidence="14">
    <location>
        <begin position="1"/>
        <end position="26"/>
    </location>
</feature>
<dbReference type="Pfam" id="PF02931">
    <property type="entry name" value="Neur_chan_LBD"/>
    <property type="match status" value="1"/>
</dbReference>
<keyword evidence="5" id="KW-0770">Synapse</keyword>
<evidence type="ECO:0000256" key="15">
    <source>
        <dbReference type="SAM" id="MobiDB-lite"/>
    </source>
</evidence>
<evidence type="ECO:0000256" key="14">
    <source>
        <dbReference type="RuleBase" id="RU000687"/>
    </source>
</evidence>
<feature type="compositionally biased region" description="Polar residues" evidence="15">
    <location>
        <begin position="517"/>
        <end position="534"/>
    </location>
</feature>
<accession>A0ABM1VZ43</accession>
<feature type="transmembrane region" description="Helical" evidence="14">
    <location>
        <begin position="305"/>
        <end position="328"/>
    </location>
</feature>
<dbReference type="SUPFAM" id="SSF90112">
    <property type="entry name" value="Neurotransmitter-gated ion-channel transmembrane pore"/>
    <property type="match status" value="1"/>
</dbReference>
<reference evidence="19" key="1">
    <citation type="journal article" date="2014" name="J. Neurophysiol.">
        <title>A potentially novel nicotinic receptor in Aplysia neuroendocrine cells.</title>
        <authorList>
            <person name="White S.H."/>
            <person name="Carter C.J."/>
            <person name="Magoski N.S."/>
        </authorList>
    </citation>
    <scope>NUCLEOTIDE SEQUENCE</scope>
</reference>
<evidence type="ECO:0000313" key="18">
    <source>
        <dbReference type="Proteomes" id="UP000694888"/>
    </source>
</evidence>
<dbReference type="PANTHER" id="PTHR18945">
    <property type="entry name" value="NEUROTRANSMITTER GATED ION CHANNEL"/>
    <property type="match status" value="1"/>
</dbReference>
<evidence type="ECO:0000256" key="10">
    <source>
        <dbReference type="ARBA" id="ARBA00023180"/>
    </source>
</evidence>
<dbReference type="PROSITE" id="PS00236">
    <property type="entry name" value="NEUROTR_ION_CHANNEL"/>
    <property type="match status" value="1"/>
</dbReference>
<feature type="chain" id="PRO_5044982091" evidence="14">
    <location>
        <begin position="27"/>
        <end position="803"/>
    </location>
</feature>
<feature type="transmembrane region" description="Helical" evidence="14">
    <location>
        <begin position="757"/>
        <end position="777"/>
    </location>
</feature>
<comment type="subcellular location">
    <subcellularLocation>
        <location evidence="13">Synaptic cell membrane</location>
        <topology evidence="13">Multi-pass membrane protein</topology>
    </subcellularLocation>
</comment>
<feature type="domain" description="Neurotransmitter-gated ion-channel transmembrane" evidence="17">
    <location>
        <begin position="250"/>
        <end position="479"/>
    </location>
</feature>
<keyword evidence="1 14" id="KW-0813">Transport</keyword>
<feature type="domain" description="Neurotransmitter-gated ion-channel ligand-binding" evidence="16">
    <location>
        <begin position="34"/>
        <end position="243"/>
    </location>
</feature>
<dbReference type="InterPro" id="IPR006029">
    <property type="entry name" value="Neurotrans-gated_channel_TM"/>
</dbReference>
<proteinExistence type="inferred from homology"/>
<feature type="compositionally biased region" description="Basic and acidic residues" evidence="15">
    <location>
        <begin position="674"/>
        <end position="689"/>
    </location>
</feature>
<feature type="compositionally biased region" description="Low complexity" evidence="15">
    <location>
        <begin position="576"/>
        <end position="605"/>
    </location>
</feature>
<dbReference type="CDD" id="cd18997">
    <property type="entry name" value="LGIC_ECD_nAChR"/>
    <property type="match status" value="1"/>
</dbReference>
<evidence type="ECO:0000259" key="16">
    <source>
        <dbReference type="Pfam" id="PF02931"/>
    </source>
</evidence>
<keyword evidence="3 14" id="KW-0812">Transmembrane</keyword>
<keyword evidence="18" id="KW-1185">Reference proteome</keyword>
<dbReference type="SUPFAM" id="SSF63712">
    <property type="entry name" value="Nicotinic receptor ligand binding domain-like"/>
    <property type="match status" value="1"/>
</dbReference>
<name>A0ABM1VZ43_APLCA</name>
<evidence type="ECO:0000256" key="2">
    <source>
        <dbReference type="ARBA" id="ARBA00022475"/>
    </source>
</evidence>
<feature type="region of interest" description="Disordered" evidence="15">
    <location>
        <begin position="567"/>
        <end position="613"/>
    </location>
</feature>
<keyword evidence="7 14" id="KW-0472">Membrane</keyword>
<dbReference type="InterPro" id="IPR002394">
    <property type="entry name" value="Nicotinic_acetylcholine_rcpt"/>
</dbReference>
<dbReference type="CDD" id="cd19051">
    <property type="entry name" value="LGIC_TM_cation"/>
    <property type="match status" value="1"/>
</dbReference>
<keyword evidence="8" id="KW-1015">Disulfide bond</keyword>
<keyword evidence="4 14" id="KW-1133">Transmembrane helix</keyword>
<keyword evidence="6 14" id="KW-0406">Ion transport</keyword>
<dbReference type="RefSeq" id="XP_035827686.1">
    <property type="nucleotide sequence ID" value="XM_035971793.1"/>
</dbReference>
<evidence type="ECO:0000259" key="17">
    <source>
        <dbReference type="Pfam" id="PF02932"/>
    </source>
</evidence>
<dbReference type="InterPro" id="IPR018000">
    <property type="entry name" value="Neurotransmitter_ion_chnl_CS"/>
</dbReference>
<dbReference type="InterPro" id="IPR038050">
    <property type="entry name" value="Neuro_actylchol_rec"/>
</dbReference>
<comment type="similarity">
    <text evidence="14">Belongs to the ligand-gated ion channel (TC 1.A.9) family.</text>
</comment>
<reference evidence="19" key="2">
    <citation type="submission" date="2025-08" db="UniProtKB">
        <authorList>
            <consortium name="RefSeq"/>
        </authorList>
    </citation>
    <scope>IDENTIFICATION</scope>
</reference>
<evidence type="ECO:0000256" key="4">
    <source>
        <dbReference type="ARBA" id="ARBA00022989"/>
    </source>
</evidence>
<evidence type="ECO:0000256" key="1">
    <source>
        <dbReference type="ARBA" id="ARBA00022448"/>
    </source>
</evidence>
<keyword evidence="2" id="KW-1003">Cell membrane</keyword>
<protein>
    <submittedName>
        <fullName evidence="19">Neuronal acetylcholine receptor subunit alpha-9-I</fullName>
    </submittedName>
</protein>
<sequence length="803" mass="89485">MGKSGCSMPGIISLLLAIFCWSVACARGLRLHDEERLYRQILADYVSTVRPVVNGSGPLEVLFSLRLNQIVQLDERQQVLTTNVFIDQTWTDPALSWDPEDFKDVRSLTIPEEKVWKPDTFLYNNADNGSTGFVSGTYIQIRHTGAVTWPASVRLQSSCVVKITYFPFDYQFCMLRFGSWIYSQRLVDFAVQPDMISVDTSSYINNSQWELLHMKMDKSLTNRSHASTAHPHLTVVIYLKRNTFYYLFNIIVPCVMLSVLTLMTFWLPPTSGEKVTLGLSVFLAFSMFMLLIAEEVPASSDAVPLIGIYLCVVMTMTSLSVIFAVAVTNLHHRGSKLRPAPRWLSTACVRHLAHFLRVSQDVQLLASTICLSDTCKYFILHDHGLHPYQTGEASGRNGDKNRTPHCAGKNGLSTSQNDFQSVDARGSEWDNPDVLHCHHGNKTDNCHSSNSQSTRTPEIQVTQHSEEISSLESPQHTLSWRRTNCPNKRTSEPFCPNKRTSEPFPASDGAGCHQEQGHPNQCRSFSGTGSSMHTTAGPDNCEARCETVASSPADTGGRDFVFHHASARTKDPRMTDPLADAPSSPPALSAAHWESGSEPSPAEGSRQSSPRRVDPSLVLDLQERCSVSAGTCADQAGKHVCDCCNDEQVWVLREDLAVSNEGRACSPDTSGRPHPSDADSRASCEQDDDRRRWRKVNGRSLTPFRSGRIRSSGRVRRLSGQSEYERVQVEMRSEEVVLTTKYMIAEWCTIAQVIDRLLFLLSLLLTVFAYVFILVVLPSEHDPGAENSAFTHSLHAAHYMRSS</sequence>
<dbReference type="InterPro" id="IPR006202">
    <property type="entry name" value="Neur_chan_lig-bd"/>
</dbReference>
<dbReference type="InterPro" id="IPR036719">
    <property type="entry name" value="Neuro-gated_channel_TM_sf"/>
</dbReference>
<evidence type="ECO:0000256" key="9">
    <source>
        <dbReference type="ARBA" id="ARBA00023170"/>
    </source>
</evidence>
<dbReference type="Gene3D" id="2.70.170.10">
    <property type="entry name" value="Neurotransmitter-gated ion-channel ligand-binding domain"/>
    <property type="match status" value="1"/>
</dbReference>
<dbReference type="Pfam" id="PF02932">
    <property type="entry name" value="Neur_chan_memb"/>
    <property type="match status" value="1"/>
</dbReference>
<keyword evidence="10" id="KW-0325">Glycoprotein</keyword>
<keyword evidence="14" id="KW-0732">Signal</keyword>
<dbReference type="Gene3D" id="1.20.58.390">
    <property type="entry name" value="Neurotransmitter-gated ion-channel transmembrane domain"/>
    <property type="match status" value="1"/>
</dbReference>
<evidence type="ECO:0000256" key="8">
    <source>
        <dbReference type="ARBA" id="ARBA00023157"/>
    </source>
</evidence>
<feature type="region of interest" description="Disordered" evidence="15">
    <location>
        <begin position="466"/>
        <end position="485"/>
    </location>
</feature>
<dbReference type="PRINTS" id="PR00252">
    <property type="entry name" value="NRIONCHANNEL"/>
</dbReference>
<feature type="region of interest" description="Disordered" evidence="15">
    <location>
        <begin position="491"/>
        <end position="540"/>
    </location>
</feature>
<feature type="transmembrane region" description="Helical" evidence="14">
    <location>
        <begin position="244"/>
        <end position="268"/>
    </location>
</feature>
<keyword evidence="9 19" id="KW-0675">Receptor</keyword>
<dbReference type="InterPro" id="IPR036734">
    <property type="entry name" value="Neur_chan_lig-bd_sf"/>
</dbReference>
<organism evidence="18 19">
    <name type="scientific">Aplysia californica</name>
    <name type="common">California sea hare</name>
    <dbReference type="NCBI Taxonomy" id="6500"/>
    <lineage>
        <taxon>Eukaryota</taxon>
        <taxon>Metazoa</taxon>
        <taxon>Spiralia</taxon>
        <taxon>Lophotrochozoa</taxon>
        <taxon>Mollusca</taxon>
        <taxon>Gastropoda</taxon>
        <taxon>Heterobranchia</taxon>
        <taxon>Euthyneura</taxon>
        <taxon>Tectipleura</taxon>
        <taxon>Aplysiida</taxon>
        <taxon>Aplysioidea</taxon>
        <taxon>Aplysiidae</taxon>
        <taxon>Aplysia</taxon>
    </lineage>
</organism>
<dbReference type="GeneID" id="101853186"/>
<dbReference type="Proteomes" id="UP000694888">
    <property type="component" value="Unplaced"/>
</dbReference>
<evidence type="ECO:0000256" key="5">
    <source>
        <dbReference type="ARBA" id="ARBA00023018"/>
    </source>
</evidence>
<dbReference type="PROSITE" id="PS51257">
    <property type="entry name" value="PROKAR_LIPOPROTEIN"/>
    <property type="match status" value="1"/>
</dbReference>
<feature type="region of interest" description="Disordered" evidence="15">
    <location>
        <begin position="661"/>
        <end position="689"/>
    </location>
</feature>
<evidence type="ECO:0000256" key="3">
    <source>
        <dbReference type="ARBA" id="ARBA00022692"/>
    </source>
</evidence>
<dbReference type="PRINTS" id="PR00254">
    <property type="entry name" value="NICOTINICR"/>
</dbReference>
<dbReference type="NCBIfam" id="TIGR00860">
    <property type="entry name" value="LIC"/>
    <property type="match status" value="1"/>
</dbReference>
<evidence type="ECO:0000313" key="19">
    <source>
        <dbReference type="RefSeq" id="XP_035827686.1"/>
    </source>
</evidence>
<keyword evidence="11" id="KW-1071">Ligand-gated ion channel</keyword>
<evidence type="ECO:0000256" key="7">
    <source>
        <dbReference type="ARBA" id="ARBA00023136"/>
    </source>
</evidence>
<keyword evidence="12 14" id="KW-0407">Ion channel</keyword>
<evidence type="ECO:0000256" key="12">
    <source>
        <dbReference type="ARBA" id="ARBA00023303"/>
    </source>
</evidence>
<gene>
    <name evidence="19" type="primary">LOC101853186</name>
</gene>
<dbReference type="InterPro" id="IPR006201">
    <property type="entry name" value="Neur_channel"/>
</dbReference>
<evidence type="ECO:0000256" key="6">
    <source>
        <dbReference type="ARBA" id="ARBA00023065"/>
    </source>
</evidence>
<evidence type="ECO:0000256" key="13">
    <source>
        <dbReference type="ARBA" id="ARBA00034099"/>
    </source>
</evidence>